<organism evidence="1 2">
    <name type="scientific">Nocardioides yefusunii</name>
    <dbReference type="NCBI Taxonomy" id="2500546"/>
    <lineage>
        <taxon>Bacteria</taxon>
        <taxon>Bacillati</taxon>
        <taxon>Actinomycetota</taxon>
        <taxon>Actinomycetes</taxon>
        <taxon>Propionibacteriales</taxon>
        <taxon>Nocardioidaceae</taxon>
        <taxon>Nocardioides</taxon>
    </lineage>
</organism>
<comment type="caution">
    <text evidence="1">The sequence shown here is derived from an EMBL/GenBank/DDBJ whole genome shotgun (WGS) entry which is preliminary data.</text>
</comment>
<gene>
    <name evidence="1" type="ORF">ACFPWU_00240</name>
</gene>
<proteinExistence type="predicted"/>
<keyword evidence="2" id="KW-1185">Reference proteome</keyword>
<evidence type="ECO:0000313" key="1">
    <source>
        <dbReference type="EMBL" id="MFC6152098.1"/>
    </source>
</evidence>
<accession>A0ABW1QSU2</accession>
<dbReference type="EMBL" id="JBHSQI010000001">
    <property type="protein sequence ID" value="MFC6152098.1"/>
    <property type="molecule type" value="Genomic_DNA"/>
</dbReference>
<evidence type="ECO:0000313" key="2">
    <source>
        <dbReference type="Proteomes" id="UP001596098"/>
    </source>
</evidence>
<dbReference type="Proteomes" id="UP001596098">
    <property type="component" value="Unassembled WGS sequence"/>
</dbReference>
<name>A0ABW1QSU2_9ACTN</name>
<protein>
    <submittedName>
        <fullName evidence="1">Uncharacterized protein</fullName>
    </submittedName>
</protein>
<reference evidence="2" key="1">
    <citation type="journal article" date="2019" name="Int. J. Syst. Evol. Microbiol.">
        <title>The Global Catalogue of Microorganisms (GCM) 10K type strain sequencing project: providing services to taxonomists for standard genome sequencing and annotation.</title>
        <authorList>
            <consortium name="The Broad Institute Genomics Platform"/>
            <consortium name="The Broad Institute Genome Sequencing Center for Infectious Disease"/>
            <person name="Wu L."/>
            <person name="Ma J."/>
        </authorList>
    </citation>
    <scope>NUCLEOTIDE SEQUENCE [LARGE SCALE GENOMIC DNA]</scope>
    <source>
        <strain evidence="2">DFY28</strain>
    </source>
</reference>
<dbReference type="RefSeq" id="WP_128220113.1">
    <property type="nucleotide sequence ID" value="NZ_CP034929.1"/>
</dbReference>
<sequence length="169" mass="18165">MTQTEVRETMYVTNAHGKVHVRPCPHLNASSTLTEATAEQVEANGLCVHCAREINGEGRTYFTDLTAALSDFGHGTDEARRLIDEALSGVEHDVVWVPASSAYVALGAEGEGVAWIGKGSVSTKVGGTTELPWFRPVAATTVVKEDLYGEVCEIHFVVRSLNGECDICD</sequence>